<protein>
    <submittedName>
        <fullName evidence="4">Acetyltransferase (GNAT) family protein</fullName>
    </submittedName>
    <submittedName>
        <fullName evidence="5">Putative acetyltransferase</fullName>
    </submittedName>
</protein>
<dbReference type="AlphaFoldDB" id="A0A1X6Z8F3"/>
<dbReference type="EMBL" id="FWFY01000004">
    <property type="protein sequence ID" value="SLN43220.1"/>
    <property type="molecule type" value="Genomic_DNA"/>
</dbReference>
<evidence type="ECO:0000313" key="5">
    <source>
        <dbReference type="EMBL" id="SLN43220.1"/>
    </source>
</evidence>
<dbReference type="SUPFAM" id="SSF55729">
    <property type="entry name" value="Acyl-CoA N-acyltransferases (Nat)"/>
    <property type="match status" value="1"/>
</dbReference>
<dbReference type="InterPro" id="IPR050832">
    <property type="entry name" value="Bact_Acetyltransf"/>
</dbReference>
<reference evidence="5 6" key="1">
    <citation type="submission" date="2017-03" db="EMBL/GenBank/DDBJ databases">
        <authorList>
            <person name="Afonso C.L."/>
            <person name="Miller P.J."/>
            <person name="Scott M.A."/>
            <person name="Spackman E."/>
            <person name="Goraichik I."/>
            <person name="Dimitrov K.M."/>
            <person name="Suarez D.L."/>
            <person name="Swayne D.E."/>
        </authorList>
    </citation>
    <scope>NUCLEOTIDE SEQUENCE [LARGE SCALE GENOMIC DNA]</scope>
    <source>
        <strain evidence="5 6">CECT 8367</strain>
    </source>
</reference>
<evidence type="ECO:0000256" key="2">
    <source>
        <dbReference type="ARBA" id="ARBA00023315"/>
    </source>
</evidence>
<evidence type="ECO:0000313" key="6">
    <source>
        <dbReference type="Proteomes" id="UP000193495"/>
    </source>
</evidence>
<organism evidence="5 6">
    <name type="scientific">Limimaricola soesokkakensis</name>
    <dbReference type="NCBI Taxonomy" id="1343159"/>
    <lineage>
        <taxon>Bacteria</taxon>
        <taxon>Pseudomonadati</taxon>
        <taxon>Pseudomonadota</taxon>
        <taxon>Alphaproteobacteria</taxon>
        <taxon>Rhodobacterales</taxon>
        <taxon>Paracoccaceae</taxon>
        <taxon>Limimaricola</taxon>
    </lineage>
</organism>
<dbReference type="Gene3D" id="3.40.630.30">
    <property type="match status" value="1"/>
</dbReference>
<dbReference type="OrthoDB" id="273614at2"/>
<dbReference type="EMBL" id="PYGB01000004">
    <property type="protein sequence ID" value="PSK86625.1"/>
    <property type="molecule type" value="Genomic_DNA"/>
</dbReference>
<dbReference type="Proteomes" id="UP000240624">
    <property type="component" value="Unassembled WGS sequence"/>
</dbReference>
<keyword evidence="1 5" id="KW-0808">Transferase</keyword>
<dbReference type="Pfam" id="PF00583">
    <property type="entry name" value="Acetyltransf_1"/>
    <property type="match status" value="1"/>
</dbReference>
<evidence type="ECO:0000256" key="1">
    <source>
        <dbReference type="ARBA" id="ARBA00022679"/>
    </source>
</evidence>
<keyword evidence="7" id="KW-1185">Reference proteome</keyword>
<reference evidence="4 7" key="2">
    <citation type="submission" date="2018-03" db="EMBL/GenBank/DDBJ databases">
        <title>Genomic Encyclopedia of Archaeal and Bacterial Type Strains, Phase II (KMG-II): from individual species to whole genera.</title>
        <authorList>
            <person name="Goeker M."/>
        </authorList>
    </citation>
    <scope>NUCLEOTIDE SEQUENCE [LARGE SCALE GENOMIC DNA]</scope>
    <source>
        <strain evidence="4 7">DSM 29956</strain>
    </source>
</reference>
<dbReference type="PANTHER" id="PTHR43877">
    <property type="entry name" value="AMINOALKYLPHOSPHONATE N-ACETYLTRANSFERASE-RELATED-RELATED"/>
    <property type="match status" value="1"/>
</dbReference>
<keyword evidence="2" id="KW-0012">Acyltransferase</keyword>
<dbReference type="PROSITE" id="PS51186">
    <property type="entry name" value="GNAT"/>
    <property type="match status" value="1"/>
</dbReference>
<dbReference type="CDD" id="cd04301">
    <property type="entry name" value="NAT_SF"/>
    <property type="match status" value="1"/>
</dbReference>
<feature type="domain" description="N-acetyltransferase" evidence="3">
    <location>
        <begin position="1"/>
        <end position="193"/>
    </location>
</feature>
<dbReference type="InterPro" id="IPR000182">
    <property type="entry name" value="GNAT_dom"/>
</dbReference>
<gene>
    <name evidence="4" type="ORF">CLV79_10454</name>
    <name evidence="5" type="ORF">LOS8367_01897</name>
</gene>
<proteinExistence type="predicted"/>
<evidence type="ECO:0000259" key="3">
    <source>
        <dbReference type="PROSITE" id="PS51186"/>
    </source>
</evidence>
<name>A0A1X6Z8F3_9RHOB</name>
<dbReference type="GO" id="GO:0016747">
    <property type="term" value="F:acyltransferase activity, transferring groups other than amino-acyl groups"/>
    <property type="evidence" value="ECO:0007669"/>
    <property type="project" value="InterPro"/>
</dbReference>
<evidence type="ECO:0000313" key="7">
    <source>
        <dbReference type="Proteomes" id="UP000240624"/>
    </source>
</evidence>
<evidence type="ECO:0000313" key="4">
    <source>
        <dbReference type="EMBL" id="PSK86625.1"/>
    </source>
</evidence>
<dbReference type="Proteomes" id="UP000193495">
    <property type="component" value="Unassembled WGS sequence"/>
</dbReference>
<dbReference type="InterPro" id="IPR016181">
    <property type="entry name" value="Acyl_CoA_acyltransferase"/>
</dbReference>
<dbReference type="RefSeq" id="WP_085896225.1">
    <property type="nucleotide sequence ID" value="NZ_FWFY01000004.1"/>
</dbReference>
<dbReference type="PANTHER" id="PTHR43877:SF2">
    <property type="entry name" value="AMINOALKYLPHOSPHONATE N-ACETYLTRANSFERASE-RELATED"/>
    <property type="match status" value="1"/>
</dbReference>
<accession>A0A1X6Z8F3</accession>
<sequence>MKIAPGFDQAERKRIAELYWDAFGAKLGRVLGPRRLALRFVERALDPDHALCARDGDGTLLGVAGFKTAQGALVSGGLRGMRSAYGEAGALWRAGLLTLLETDTDNRRFLIDGIFVAPEARGRGVGSRLIEALAQEARQRGYVEIRLEVIDENPRARALYERRGFTAAGRRPLGPLRLLFGFRAATTMIRRLG</sequence>